<sequence length="89" mass="9752">MMMHLQNAVSTHPSGPRRPQDSETKTKRMVVLHGFLMEGAGGRQKKSIPTSSRATPAPAPPRRATPPAGGERLIRQSVLAFADNVRIRR</sequence>
<gene>
    <name evidence="2" type="ORF">EVAR_18418_1</name>
</gene>
<name>A0A4C1UU20_EUMVA</name>
<dbReference type="Proteomes" id="UP000299102">
    <property type="component" value="Unassembled WGS sequence"/>
</dbReference>
<protein>
    <submittedName>
        <fullName evidence="2">Uncharacterized protein</fullName>
    </submittedName>
</protein>
<evidence type="ECO:0000313" key="3">
    <source>
        <dbReference type="Proteomes" id="UP000299102"/>
    </source>
</evidence>
<dbReference type="EMBL" id="BGZK01000226">
    <property type="protein sequence ID" value="GBP29938.1"/>
    <property type="molecule type" value="Genomic_DNA"/>
</dbReference>
<keyword evidence="3" id="KW-1185">Reference proteome</keyword>
<reference evidence="2 3" key="1">
    <citation type="journal article" date="2019" name="Commun. Biol.">
        <title>The bagworm genome reveals a unique fibroin gene that provides high tensile strength.</title>
        <authorList>
            <person name="Kono N."/>
            <person name="Nakamura H."/>
            <person name="Ohtoshi R."/>
            <person name="Tomita M."/>
            <person name="Numata K."/>
            <person name="Arakawa K."/>
        </authorList>
    </citation>
    <scope>NUCLEOTIDE SEQUENCE [LARGE SCALE GENOMIC DNA]</scope>
</reference>
<proteinExistence type="predicted"/>
<evidence type="ECO:0000313" key="2">
    <source>
        <dbReference type="EMBL" id="GBP29938.1"/>
    </source>
</evidence>
<evidence type="ECO:0000256" key="1">
    <source>
        <dbReference type="SAM" id="MobiDB-lite"/>
    </source>
</evidence>
<comment type="caution">
    <text evidence="2">The sequence shown here is derived from an EMBL/GenBank/DDBJ whole genome shotgun (WGS) entry which is preliminary data.</text>
</comment>
<feature type="region of interest" description="Disordered" evidence="1">
    <location>
        <begin position="1"/>
        <end position="73"/>
    </location>
</feature>
<accession>A0A4C1UU20</accession>
<dbReference type="AlphaFoldDB" id="A0A4C1UU20"/>
<organism evidence="2 3">
    <name type="scientific">Eumeta variegata</name>
    <name type="common">Bagworm moth</name>
    <name type="synonym">Eumeta japonica</name>
    <dbReference type="NCBI Taxonomy" id="151549"/>
    <lineage>
        <taxon>Eukaryota</taxon>
        <taxon>Metazoa</taxon>
        <taxon>Ecdysozoa</taxon>
        <taxon>Arthropoda</taxon>
        <taxon>Hexapoda</taxon>
        <taxon>Insecta</taxon>
        <taxon>Pterygota</taxon>
        <taxon>Neoptera</taxon>
        <taxon>Endopterygota</taxon>
        <taxon>Lepidoptera</taxon>
        <taxon>Glossata</taxon>
        <taxon>Ditrysia</taxon>
        <taxon>Tineoidea</taxon>
        <taxon>Psychidae</taxon>
        <taxon>Oiketicinae</taxon>
        <taxon>Eumeta</taxon>
    </lineage>
</organism>